<name>A0A5J4T9C8_9EUKA</name>
<comment type="caution">
    <text evidence="1">The sequence shown here is derived from an EMBL/GenBank/DDBJ whole genome shotgun (WGS) entry which is preliminary data.</text>
</comment>
<gene>
    <name evidence="1" type="ORF">EZS28_050343</name>
</gene>
<sequence length="151" mass="18147">MQSTISQDTLYGELELLRKENFDLRLQLFYLNEKNSKADIVKDVSFVQCQLEDERDKYELSRQKLLHLTNSKLFPFQKDMNTFTLHTEAAIDIHIQRMQTLNTIITKLMIPQVQTLKDKLRKAEEINEQRERDRLLVRCFNRQGYIAFYEK</sequence>
<dbReference type="EMBL" id="SNRW01036862">
    <property type="protein sequence ID" value="KAA6354130.1"/>
    <property type="molecule type" value="Genomic_DNA"/>
</dbReference>
<dbReference type="AlphaFoldDB" id="A0A5J4T9C8"/>
<evidence type="ECO:0000313" key="2">
    <source>
        <dbReference type="Proteomes" id="UP000324800"/>
    </source>
</evidence>
<evidence type="ECO:0000313" key="1">
    <source>
        <dbReference type="EMBL" id="KAA6354130.1"/>
    </source>
</evidence>
<reference evidence="1 2" key="1">
    <citation type="submission" date="2019-03" db="EMBL/GenBank/DDBJ databases">
        <title>Single cell metagenomics reveals metabolic interactions within the superorganism composed of flagellate Streblomastix strix and complex community of Bacteroidetes bacteria on its surface.</title>
        <authorList>
            <person name="Treitli S.C."/>
            <person name="Kolisko M."/>
            <person name="Husnik F."/>
            <person name="Keeling P."/>
            <person name="Hampl V."/>
        </authorList>
    </citation>
    <scope>NUCLEOTIDE SEQUENCE [LARGE SCALE GENOMIC DNA]</scope>
    <source>
        <strain evidence="1">ST1C</strain>
    </source>
</reference>
<feature type="non-terminal residue" evidence="1">
    <location>
        <position position="151"/>
    </location>
</feature>
<accession>A0A5J4T9C8</accession>
<proteinExistence type="predicted"/>
<protein>
    <submittedName>
        <fullName evidence="1">Uncharacterized protein</fullName>
    </submittedName>
</protein>
<organism evidence="1 2">
    <name type="scientific">Streblomastix strix</name>
    <dbReference type="NCBI Taxonomy" id="222440"/>
    <lineage>
        <taxon>Eukaryota</taxon>
        <taxon>Metamonada</taxon>
        <taxon>Preaxostyla</taxon>
        <taxon>Oxymonadida</taxon>
        <taxon>Streblomastigidae</taxon>
        <taxon>Streblomastix</taxon>
    </lineage>
</organism>
<dbReference type="Proteomes" id="UP000324800">
    <property type="component" value="Unassembled WGS sequence"/>
</dbReference>